<dbReference type="InterPro" id="IPR029058">
    <property type="entry name" value="AB_hydrolase_fold"/>
</dbReference>
<evidence type="ECO:0000313" key="2">
    <source>
        <dbReference type="EMBL" id="KAA1120596.1"/>
    </source>
</evidence>
<dbReference type="EMBL" id="VSWC01000054">
    <property type="protein sequence ID" value="KAA1100244.1"/>
    <property type="molecule type" value="Genomic_DNA"/>
</dbReference>
<comment type="caution">
    <text evidence="2">The sequence shown here is derived from an EMBL/GenBank/DDBJ whole genome shotgun (WGS) entry which is preliminary data.</text>
</comment>
<proteinExistence type="predicted"/>
<reference evidence="3 4" key="1">
    <citation type="submission" date="2019-05" db="EMBL/GenBank/DDBJ databases">
        <title>Emergence of the Ug99 lineage of the wheat stem rust pathogen through somatic hybridization.</title>
        <authorList>
            <person name="Li F."/>
            <person name="Upadhyaya N.M."/>
            <person name="Sperschneider J."/>
            <person name="Matny O."/>
            <person name="Nguyen-Phuc H."/>
            <person name="Mago R."/>
            <person name="Raley C."/>
            <person name="Miller M.E."/>
            <person name="Silverstein K.A.T."/>
            <person name="Henningsen E."/>
            <person name="Hirsch C.D."/>
            <person name="Visser B."/>
            <person name="Pretorius Z.A."/>
            <person name="Steffenson B.J."/>
            <person name="Schwessinger B."/>
            <person name="Dodds P.N."/>
            <person name="Figueroa M."/>
        </authorList>
    </citation>
    <scope>NUCLEOTIDE SEQUENCE [LARGE SCALE GENOMIC DNA]</scope>
    <source>
        <strain evidence="1">21-0</strain>
        <strain evidence="2 4">Ug99</strain>
    </source>
</reference>
<organism evidence="2 4">
    <name type="scientific">Puccinia graminis f. sp. tritici</name>
    <dbReference type="NCBI Taxonomy" id="56615"/>
    <lineage>
        <taxon>Eukaryota</taxon>
        <taxon>Fungi</taxon>
        <taxon>Dikarya</taxon>
        <taxon>Basidiomycota</taxon>
        <taxon>Pucciniomycotina</taxon>
        <taxon>Pucciniomycetes</taxon>
        <taxon>Pucciniales</taxon>
        <taxon>Pucciniaceae</taxon>
        <taxon>Puccinia</taxon>
    </lineage>
</organism>
<gene>
    <name evidence="1" type="ORF">PGT21_032384</name>
    <name evidence="2" type="ORF">PGTUg99_005534</name>
</gene>
<name>A0A5B0R4U8_PUCGR</name>
<sequence>MSVLAASDPQNKMTGFLDSLVESSLDTSSKSIKNHLGQIDNEVTWVQLVGQIFNTNQSLVSNIVLQKICPLSFNVDHLGIPGDVGAYGIALDALLKGRSAQPSTVDC</sequence>
<dbReference type="Proteomes" id="UP000325313">
    <property type="component" value="Unassembled WGS sequence"/>
</dbReference>
<dbReference type="Proteomes" id="UP000324748">
    <property type="component" value="Unassembled WGS sequence"/>
</dbReference>
<keyword evidence="3" id="KW-1185">Reference proteome</keyword>
<dbReference type="Gene3D" id="3.40.50.1820">
    <property type="entry name" value="alpha/beta hydrolase"/>
    <property type="match status" value="1"/>
</dbReference>
<protein>
    <submittedName>
        <fullName evidence="2">Uncharacterized protein</fullName>
    </submittedName>
</protein>
<evidence type="ECO:0000313" key="1">
    <source>
        <dbReference type="EMBL" id="KAA1100244.1"/>
    </source>
</evidence>
<evidence type="ECO:0000313" key="4">
    <source>
        <dbReference type="Proteomes" id="UP000325313"/>
    </source>
</evidence>
<dbReference type="OrthoDB" id="4605274at2759"/>
<dbReference type="EMBL" id="VDEP01000242">
    <property type="protein sequence ID" value="KAA1120596.1"/>
    <property type="molecule type" value="Genomic_DNA"/>
</dbReference>
<accession>A0A5B0R4U8</accession>
<dbReference type="AlphaFoldDB" id="A0A5B0R4U8"/>
<evidence type="ECO:0000313" key="3">
    <source>
        <dbReference type="Proteomes" id="UP000324748"/>
    </source>
</evidence>